<accession>A0A090S6F4</accession>
<dbReference type="InterPro" id="IPR001173">
    <property type="entry name" value="Glyco_trans_2-like"/>
</dbReference>
<dbReference type="InterPro" id="IPR029044">
    <property type="entry name" value="Nucleotide-diphossugar_trans"/>
</dbReference>
<dbReference type="SUPFAM" id="SSF53448">
    <property type="entry name" value="Nucleotide-diphospho-sugar transferases"/>
    <property type="match status" value="1"/>
</dbReference>
<evidence type="ECO:0000313" key="2">
    <source>
        <dbReference type="EMBL" id="GAL22074.1"/>
    </source>
</evidence>
<feature type="domain" description="Glycosyltransferase 2-like" evidence="1">
    <location>
        <begin position="62"/>
        <end position="130"/>
    </location>
</feature>
<protein>
    <submittedName>
        <fullName evidence="2">Glycosyl transferase group 2 family protein</fullName>
    </submittedName>
</protein>
<reference evidence="2 3" key="1">
    <citation type="submission" date="2014-09" db="EMBL/GenBank/DDBJ databases">
        <title>Vibrio maritimus JCM 19235. (C45) whole genome shotgun sequence.</title>
        <authorList>
            <person name="Sawabe T."/>
            <person name="Meirelles P."/>
            <person name="Nakanishi M."/>
            <person name="Sayaka M."/>
            <person name="Hattori M."/>
            <person name="Ohkuma M."/>
        </authorList>
    </citation>
    <scope>NUCLEOTIDE SEQUENCE [LARGE SCALE GENOMIC DNA]</scope>
    <source>
        <strain evidence="3">JCM19235</strain>
    </source>
</reference>
<dbReference type="Proteomes" id="UP000029228">
    <property type="component" value="Unassembled WGS sequence"/>
</dbReference>
<keyword evidence="3" id="KW-1185">Reference proteome</keyword>
<dbReference type="CDD" id="cd00761">
    <property type="entry name" value="Glyco_tranf_GTA_type"/>
    <property type="match status" value="1"/>
</dbReference>
<dbReference type="STRING" id="990268.JCM19235_2768"/>
<reference evidence="2 3" key="2">
    <citation type="submission" date="2014-09" db="EMBL/GenBank/DDBJ databases">
        <authorList>
            <consortium name="NBRP consortium"/>
            <person name="Sawabe T."/>
            <person name="Meirelles P."/>
            <person name="Nakanishi M."/>
            <person name="Sayaka M."/>
            <person name="Hattori M."/>
            <person name="Ohkuma M."/>
        </authorList>
    </citation>
    <scope>NUCLEOTIDE SEQUENCE [LARGE SCALE GENOMIC DNA]</scope>
    <source>
        <strain evidence="3">JCM19235</strain>
    </source>
</reference>
<evidence type="ECO:0000259" key="1">
    <source>
        <dbReference type="Pfam" id="PF00535"/>
    </source>
</evidence>
<dbReference type="GO" id="GO:0016740">
    <property type="term" value="F:transferase activity"/>
    <property type="evidence" value="ECO:0007669"/>
    <property type="project" value="UniProtKB-KW"/>
</dbReference>
<gene>
    <name evidence="2" type="ORF">JCM19235_2768</name>
</gene>
<keyword evidence="2" id="KW-0808">Transferase</keyword>
<dbReference type="OrthoDB" id="5245171at2"/>
<dbReference type="Pfam" id="PF00535">
    <property type="entry name" value="Glycos_transf_2"/>
    <property type="match status" value="1"/>
</dbReference>
<comment type="caution">
    <text evidence="2">The sequence shown here is derived from an EMBL/GenBank/DDBJ whole genome shotgun (WGS) entry which is preliminary data.</text>
</comment>
<evidence type="ECO:0000313" key="3">
    <source>
        <dbReference type="Proteomes" id="UP000029228"/>
    </source>
</evidence>
<name>A0A090S6F4_9VIBR</name>
<dbReference type="EMBL" id="BBMR01000011">
    <property type="protein sequence ID" value="GAL22074.1"/>
    <property type="molecule type" value="Genomic_DNA"/>
</dbReference>
<proteinExistence type="predicted"/>
<dbReference type="Gene3D" id="3.90.550.10">
    <property type="entry name" value="Spore Coat Polysaccharide Biosynthesis Protein SpsA, Chain A"/>
    <property type="match status" value="1"/>
</dbReference>
<organism evidence="2 3">
    <name type="scientific">Vibrio maritimus</name>
    <dbReference type="NCBI Taxonomy" id="990268"/>
    <lineage>
        <taxon>Bacteria</taxon>
        <taxon>Pseudomonadati</taxon>
        <taxon>Pseudomonadota</taxon>
        <taxon>Gammaproteobacteria</taxon>
        <taxon>Vibrionales</taxon>
        <taxon>Vibrionaceae</taxon>
        <taxon>Vibrio</taxon>
    </lineage>
</organism>
<dbReference type="AlphaFoldDB" id="A0A090S6F4"/>
<sequence>MSNKHISVDVLISTMNERIYMLERLMSNLQFQDVNVIICHQITDGKNYKKPKLNNVTLTYIQDFGQGLSRSRNICLSKSKSDYVIFSDDDVLYYEDSITRFKNLVLNNPDVDIITFKASCIEDGSDFRSYPNDRMSIQDVRSFRPCSIEIAVKRTSVTNGNVLPFDERFGLGSRYPMHEESIFINNALMNNSRVKFFPIVLVQHKKESTGTHRLTNPRLVSATGAYYRIVYGRPLSLVLCIRNTMKALVSKQRRISIFNYFYSLVRGEALK</sequence>